<gene>
    <name evidence="2" type="ORF">AOZ06_43390</name>
</gene>
<dbReference type="InterPro" id="IPR012349">
    <property type="entry name" value="Split_barrel_FMN-bd"/>
</dbReference>
<dbReference type="NCBIfam" id="TIGR03666">
    <property type="entry name" value="Rv2061_F420"/>
    <property type="match status" value="1"/>
</dbReference>
<dbReference type="OrthoDB" id="5738083at2"/>
<dbReference type="EMBL" id="CP012752">
    <property type="protein sequence ID" value="ALG12798.1"/>
    <property type="molecule type" value="Genomic_DNA"/>
</dbReference>
<dbReference type="RefSeq" id="WP_054294690.1">
    <property type="nucleotide sequence ID" value="NZ_CP012752.1"/>
</dbReference>
<dbReference type="InterPro" id="IPR019965">
    <property type="entry name" value="PPOX_F420-dep_Rv2061_put"/>
</dbReference>
<evidence type="ECO:0000313" key="3">
    <source>
        <dbReference type="Proteomes" id="UP000063699"/>
    </source>
</evidence>
<accession>A0A0N9I4F1</accession>
<keyword evidence="1" id="KW-0560">Oxidoreductase</keyword>
<evidence type="ECO:0000313" key="2">
    <source>
        <dbReference type="EMBL" id="ALG12798.1"/>
    </source>
</evidence>
<dbReference type="AlphaFoldDB" id="A0A0N9I4F1"/>
<evidence type="ECO:0000256" key="1">
    <source>
        <dbReference type="ARBA" id="ARBA00023002"/>
    </source>
</evidence>
<dbReference type="GO" id="GO:0016627">
    <property type="term" value="F:oxidoreductase activity, acting on the CH-CH group of donors"/>
    <property type="evidence" value="ECO:0007669"/>
    <property type="project" value="TreeGrafter"/>
</dbReference>
<dbReference type="InterPro" id="IPR052019">
    <property type="entry name" value="F420H2_bilvrd_red/Heme_oxyg"/>
</dbReference>
<keyword evidence="3" id="KW-1185">Reference proteome</keyword>
<dbReference type="GO" id="GO:0070967">
    <property type="term" value="F:coenzyme F420 binding"/>
    <property type="evidence" value="ECO:0007669"/>
    <property type="project" value="TreeGrafter"/>
</dbReference>
<dbReference type="PANTHER" id="PTHR35176:SF11">
    <property type="entry name" value="PYRIDOXAMINE 5'-PHOSPHATE OXIDASE FAMILY PROTEIN"/>
    <property type="match status" value="1"/>
</dbReference>
<dbReference type="KEGG" id="kphy:AOZ06_43390"/>
<dbReference type="STRING" id="860235.AOZ06_43390"/>
<dbReference type="SUPFAM" id="SSF50475">
    <property type="entry name" value="FMN-binding split barrel"/>
    <property type="match status" value="1"/>
</dbReference>
<dbReference type="Proteomes" id="UP000063699">
    <property type="component" value="Chromosome"/>
</dbReference>
<dbReference type="Gene3D" id="2.30.110.10">
    <property type="entry name" value="Electron Transport, Fmn-binding Protein, Chain A"/>
    <property type="match status" value="1"/>
</dbReference>
<protein>
    <submittedName>
        <fullName evidence="2">Uncharacterized protein</fullName>
    </submittedName>
</protein>
<sequence>MDAELARLADSKYVLVTTFRKDGTKVPTPVWSARDGEELVFWTRSDSGKVKRLRREKNIELAECDVRGRPRSQPVPAVARLLDAAGTDRVRRVMARKYGPSGWLVIYSSKLFRGAKGTICYAVTSPGSST</sequence>
<organism evidence="2 3">
    <name type="scientific">Kibdelosporangium phytohabitans</name>
    <dbReference type="NCBI Taxonomy" id="860235"/>
    <lineage>
        <taxon>Bacteria</taxon>
        <taxon>Bacillati</taxon>
        <taxon>Actinomycetota</taxon>
        <taxon>Actinomycetes</taxon>
        <taxon>Pseudonocardiales</taxon>
        <taxon>Pseudonocardiaceae</taxon>
        <taxon>Kibdelosporangium</taxon>
    </lineage>
</organism>
<dbReference type="GO" id="GO:0005829">
    <property type="term" value="C:cytosol"/>
    <property type="evidence" value="ECO:0007669"/>
    <property type="project" value="TreeGrafter"/>
</dbReference>
<dbReference type="PANTHER" id="PTHR35176">
    <property type="entry name" value="HEME OXYGENASE HI_0854-RELATED"/>
    <property type="match status" value="1"/>
</dbReference>
<name>A0A0N9I4F1_9PSEU</name>
<proteinExistence type="predicted"/>
<reference evidence="2 3" key="1">
    <citation type="submission" date="2015-07" db="EMBL/GenBank/DDBJ databases">
        <title>Genome sequencing of Kibdelosporangium phytohabitans.</title>
        <authorList>
            <person name="Qin S."/>
            <person name="Xing K."/>
        </authorList>
    </citation>
    <scope>NUCLEOTIDE SEQUENCE [LARGE SCALE GENOMIC DNA]</scope>
    <source>
        <strain evidence="2 3">KLBMP1111</strain>
    </source>
</reference>